<organism evidence="3 4">
    <name type="scientific">Aeromonas lusitana</name>
    <dbReference type="NCBI Taxonomy" id="931529"/>
    <lineage>
        <taxon>Bacteria</taxon>
        <taxon>Pseudomonadati</taxon>
        <taxon>Pseudomonadota</taxon>
        <taxon>Gammaproteobacteria</taxon>
        <taxon>Aeromonadales</taxon>
        <taxon>Aeromonadaceae</taxon>
        <taxon>Aeromonas</taxon>
    </lineage>
</organism>
<dbReference type="Pfam" id="PF18492">
    <property type="entry name" value="ORF_2_N"/>
    <property type="match status" value="1"/>
</dbReference>
<gene>
    <name evidence="3" type="ORF">CUC44_06265</name>
</gene>
<evidence type="ECO:0000259" key="2">
    <source>
        <dbReference type="Pfam" id="PF18492"/>
    </source>
</evidence>
<keyword evidence="1" id="KW-0732">Signal</keyword>
<evidence type="ECO:0000313" key="4">
    <source>
        <dbReference type="Proteomes" id="UP000232060"/>
    </source>
</evidence>
<accession>A0A2M8HCK5</accession>
<dbReference type="RefSeq" id="WP_100859110.1">
    <property type="nucleotide sequence ID" value="NZ_PGCP01000005.1"/>
</dbReference>
<feature type="domain" description="ASP external chaperone" evidence="2">
    <location>
        <begin position="33"/>
        <end position="152"/>
    </location>
</feature>
<dbReference type="Proteomes" id="UP000232060">
    <property type="component" value="Unassembled WGS sequence"/>
</dbReference>
<evidence type="ECO:0000313" key="3">
    <source>
        <dbReference type="EMBL" id="PJC94292.1"/>
    </source>
</evidence>
<reference evidence="3 4" key="1">
    <citation type="submission" date="2017-11" db="EMBL/GenBank/DDBJ databases">
        <title>Draft genome sequence of environmental isolate Aeromonas lusitania sp. nov. MDC 2473.</title>
        <authorList>
            <person name="Colston S.M."/>
            <person name="Navarro A."/>
            <person name="Martinez-Murcia A.J."/>
            <person name="Graf J."/>
        </authorList>
    </citation>
    <scope>NUCLEOTIDE SEQUENCE [LARGE SCALE GENOMIC DNA]</scope>
    <source>
        <strain evidence="3 4">MDC 2473</strain>
    </source>
</reference>
<evidence type="ECO:0000256" key="1">
    <source>
        <dbReference type="SAM" id="SignalP"/>
    </source>
</evidence>
<dbReference type="InterPro" id="IPR040536">
    <property type="entry name" value="ASPCH"/>
</dbReference>
<dbReference type="OrthoDB" id="5592830at2"/>
<proteinExistence type="predicted"/>
<comment type="caution">
    <text evidence="3">The sequence shown here is derived from an EMBL/GenBank/DDBJ whole genome shotgun (WGS) entry which is preliminary data.</text>
</comment>
<feature type="chain" id="PRO_5014792615" description="ASP external chaperone domain-containing protein" evidence="1">
    <location>
        <begin position="24"/>
        <end position="153"/>
    </location>
</feature>
<name>A0A2M8HCK5_9GAMM</name>
<feature type="signal peptide" evidence="1">
    <location>
        <begin position="1"/>
        <end position="23"/>
    </location>
</feature>
<dbReference type="AlphaFoldDB" id="A0A2M8HCK5"/>
<sequence length="153" mass="15972">MKHSVLSLALASLLASVSVSATADESVMVDGKQYRTIEVNGQTYLTPDNGSKKRVARSLDGKAVQPSLRSGDILLQGVASPELIVSGTLLVEAEEPAAKALASRHGLRFKQSSGGIALLEAKPGTDLNAIATQLKQEGLNVQVELAGAQQQPK</sequence>
<dbReference type="EMBL" id="PGCP01000005">
    <property type="protein sequence ID" value="PJC94292.1"/>
    <property type="molecule type" value="Genomic_DNA"/>
</dbReference>
<protein>
    <recommendedName>
        <fullName evidence="2">ASP external chaperone domain-containing protein</fullName>
    </recommendedName>
</protein>
<keyword evidence="4" id="KW-1185">Reference proteome</keyword>